<sequence>MAHILSLNLLIAVIAIIIYGSQQQSTPQPPYCHTCELIINDVKAFFNNNFANVTYDQLKQQLDIECDKCSPSFILACATEFVSLSGRVVSLRVNVRRQERSTATVRLRPTTGRQSIRHLAHRGRGLFDLSCSLVSHLCQRQRFITGDL</sequence>
<dbReference type="SUPFAM" id="SSF47862">
    <property type="entry name" value="Saposin"/>
    <property type="match status" value="1"/>
</dbReference>
<dbReference type="AlphaFoldDB" id="A0A914XRN0"/>
<dbReference type="Proteomes" id="UP000887566">
    <property type="component" value="Unplaced"/>
</dbReference>
<evidence type="ECO:0000313" key="2">
    <source>
        <dbReference type="Proteomes" id="UP000887566"/>
    </source>
</evidence>
<evidence type="ECO:0000256" key="1">
    <source>
        <dbReference type="SAM" id="SignalP"/>
    </source>
</evidence>
<accession>A0A914XRN0</accession>
<evidence type="ECO:0000313" key="3">
    <source>
        <dbReference type="WBParaSite" id="PSAMB.scaffold997size37417.g10164.t1"/>
    </source>
</evidence>
<protein>
    <submittedName>
        <fullName evidence="3">Saposin B-type domain-containing protein</fullName>
    </submittedName>
</protein>
<keyword evidence="1" id="KW-0732">Signal</keyword>
<organism evidence="2 3">
    <name type="scientific">Plectus sambesii</name>
    <dbReference type="NCBI Taxonomy" id="2011161"/>
    <lineage>
        <taxon>Eukaryota</taxon>
        <taxon>Metazoa</taxon>
        <taxon>Ecdysozoa</taxon>
        <taxon>Nematoda</taxon>
        <taxon>Chromadorea</taxon>
        <taxon>Plectida</taxon>
        <taxon>Plectina</taxon>
        <taxon>Plectoidea</taxon>
        <taxon>Plectidae</taxon>
        <taxon>Plectus</taxon>
    </lineage>
</organism>
<feature type="signal peptide" evidence="1">
    <location>
        <begin position="1"/>
        <end position="23"/>
    </location>
</feature>
<reference evidence="3" key="1">
    <citation type="submission" date="2022-11" db="UniProtKB">
        <authorList>
            <consortium name="WormBaseParasite"/>
        </authorList>
    </citation>
    <scope>IDENTIFICATION</scope>
</reference>
<feature type="chain" id="PRO_5037815891" evidence="1">
    <location>
        <begin position="24"/>
        <end position="148"/>
    </location>
</feature>
<proteinExistence type="predicted"/>
<dbReference type="WBParaSite" id="PSAMB.scaffold997size37417.g10164.t1">
    <property type="protein sequence ID" value="PSAMB.scaffold997size37417.g10164.t1"/>
    <property type="gene ID" value="PSAMB.scaffold997size37417.g10164"/>
</dbReference>
<keyword evidence="2" id="KW-1185">Reference proteome</keyword>
<name>A0A914XRN0_9BILA</name>
<dbReference type="InterPro" id="IPR011001">
    <property type="entry name" value="Saposin-like"/>
</dbReference>